<dbReference type="OrthoDB" id="2017544at2759"/>
<dbReference type="AlphaFoldDB" id="A0A1Y2CQJ1"/>
<evidence type="ECO:0000256" key="1">
    <source>
        <dbReference type="ARBA" id="ARBA00008724"/>
    </source>
</evidence>
<dbReference type="InterPro" id="IPR048300">
    <property type="entry name" value="TACO1_YebC-like_2nd/3rd_dom"/>
</dbReference>
<dbReference type="Gene3D" id="1.10.10.200">
    <property type="match status" value="1"/>
</dbReference>
<gene>
    <name evidence="4" type="ORF">BCR33DRAFT_18666</name>
</gene>
<evidence type="ECO:0000313" key="4">
    <source>
        <dbReference type="EMBL" id="ORY49104.1"/>
    </source>
</evidence>
<dbReference type="Proteomes" id="UP000193642">
    <property type="component" value="Unassembled WGS sequence"/>
</dbReference>
<accession>A0A1Y2CQJ1</accession>
<dbReference type="PANTHER" id="PTHR12532:SF0">
    <property type="entry name" value="TRANSLATIONAL ACTIVATOR OF CYTOCHROME C OXIDASE 1"/>
    <property type="match status" value="1"/>
</dbReference>
<sequence>MFQRVTHQTFLHQSLLTPTTHASIRLAITPCIPNVLATRHAGHNRWSQIKRAKGANDVARAKQFSKIATSIIAGIVAGKGEVDPGLNLYLASALAQARGIQMPKANVEGAIKKGLAAAAGKGGAEATGDEVVYEGMTAQGVSVVVVALSSNRNKTFAEVRHCFTKHDGALKSVMFQFEKRSRLVFGNKEGVEPKKTMDDLLNIAMELEGVDDIGEEVDDAEDPSIELFTTVPQLLKLQKQVLEQGLEVKEMDLVAYIPTSRVESLTEAQLTEFEKVLADLENQADVTKIFHNASISA</sequence>
<dbReference type="InterPro" id="IPR029072">
    <property type="entry name" value="YebC-like"/>
</dbReference>
<dbReference type="SUPFAM" id="SSF75625">
    <property type="entry name" value="YebC-like"/>
    <property type="match status" value="1"/>
</dbReference>
<dbReference type="STRING" id="329046.A0A1Y2CQJ1"/>
<dbReference type="InterPro" id="IPR049083">
    <property type="entry name" value="TACO1_YebC_N"/>
</dbReference>
<protein>
    <submittedName>
        <fullName evidence="4">YebC-like protein</fullName>
    </submittedName>
</protein>
<keyword evidence="5" id="KW-1185">Reference proteome</keyword>
<reference evidence="4 5" key="1">
    <citation type="submission" date="2016-07" db="EMBL/GenBank/DDBJ databases">
        <title>Pervasive Adenine N6-methylation of Active Genes in Fungi.</title>
        <authorList>
            <consortium name="DOE Joint Genome Institute"/>
            <person name="Mondo S.J."/>
            <person name="Dannebaum R.O."/>
            <person name="Kuo R.C."/>
            <person name="Labutti K."/>
            <person name="Haridas S."/>
            <person name="Kuo A."/>
            <person name="Salamov A."/>
            <person name="Ahrendt S.R."/>
            <person name="Lipzen A."/>
            <person name="Sullivan W."/>
            <person name="Andreopoulos W.B."/>
            <person name="Clum A."/>
            <person name="Lindquist E."/>
            <person name="Daum C."/>
            <person name="Ramamoorthy G.K."/>
            <person name="Gryganskyi A."/>
            <person name="Culley D."/>
            <person name="Magnuson J.K."/>
            <person name="James T.Y."/>
            <person name="O'Malley M.A."/>
            <person name="Stajich J.E."/>
            <person name="Spatafora J.W."/>
            <person name="Visel A."/>
            <person name="Grigoriev I.V."/>
        </authorList>
    </citation>
    <scope>NUCLEOTIDE SEQUENCE [LARGE SCALE GENOMIC DNA]</scope>
    <source>
        <strain evidence="4 5">JEL800</strain>
    </source>
</reference>
<name>A0A1Y2CQJ1_9FUNG</name>
<dbReference type="InterPro" id="IPR017856">
    <property type="entry name" value="Integrase-like_N"/>
</dbReference>
<dbReference type="PANTHER" id="PTHR12532">
    <property type="entry name" value="TRANSLATIONAL ACTIVATOR OF CYTOCHROME C OXIDASE 1"/>
    <property type="match status" value="1"/>
</dbReference>
<organism evidence="4 5">
    <name type="scientific">Rhizoclosmatium globosum</name>
    <dbReference type="NCBI Taxonomy" id="329046"/>
    <lineage>
        <taxon>Eukaryota</taxon>
        <taxon>Fungi</taxon>
        <taxon>Fungi incertae sedis</taxon>
        <taxon>Chytridiomycota</taxon>
        <taxon>Chytridiomycota incertae sedis</taxon>
        <taxon>Chytridiomycetes</taxon>
        <taxon>Chytridiales</taxon>
        <taxon>Chytriomycetaceae</taxon>
        <taxon>Rhizoclosmatium</taxon>
    </lineage>
</organism>
<dbReference type="InterPro" id="IPR002876">
    <property type="entry name" value="Transcrip_reg_TACO1-like"/>
</dbReference>
<dbReference type="Pfam" id="PF20772">
    <property type="entry name" value="TACO1_YebC_N"/>
    <property type="match status" value="1"/>
</dbReference>
<dbReference type="Gene3D" id="3.30.70.980">
    <property type="match status" value="2"/>
</dbReference>
<dbReference type="EMBL" id="MCGO01000010">
    <property type="protein sequence ID" value="ORY49104.1"/>
    <property type="molecule type" value="Genomic_DNA"/>
</dbReference>
<evidence type="ECO:0000259" key="2">
    <source>
        <dbReference type="Pfam" id="PF01709"/>
    </source>
</evidence>
<feature type="domain" description="TACO1/YebC-like second and third" evidence="2">
    <location>
        <begin position="129"/>
        <end position="293"/>
    </location>
</feature>
<feature type="domain" description="TACO1/YebC-like N-terminal" evidence="3">
    <location>
        <begin position="44"/>
        <end position="114"/>
    </location>
</feature>
<dbReference type="Pfam" id="PF01709">
    <property type="entry name" value="Transcrip_reg"/>
    <property type="match status" value="1"/>
</dbReference>
<evidence type="ECO:0000259" key="3">
    <source>
        <dbReference type="Pfam" id="PF20772"/>
    </source>
</evidence>
<evidence type="ECO:0000313" key="5">
    <source>
        <dbReference type="Proteomes" id="UP000193642"/>
    </source>
</evidence>
<comment type="caution">
    <text evidence="4">The sequence shown here is derived from an EMBL/GenBank/DDBJ whole genome shotgun (WGS) entry which is preliminary data.</text>
</comment>
<dbReference type="InterPro" id="IPR026564">
    <property type="entry name" value="Transcrip_reg_TACO1-like_dom3"/>
</dbReference>
<dbReference type="GO" id="GO:0005739">
    <property type="term" value="C:mitochondrion"/>
    <property type="evidence" value="ECO:0007669"/>
    <property type="project" value="TreeGrafter"/>
</dbReference>
<comment type="similarity">
    <text evidence="1">Belongs to the TACO1 family.</text>
</comment>
<proteinExistence type="inferred from homology"/>